<feature type="compositionally biased region" description="Low complexity" evidence="1">
    <location>
        <begin position="42"/>
        <end position="61"/>
    </location>
</feature>
<feature type="compositionally biased region" description="Basic and acidic residues" evidence="1">
    <location>
        <begin position="27"/>
        <end position="41"/>
    </location>
</feature>
<dbReference type="EMBL" id="KV934791">
    <property type="protein sequence ID" value="PIO30584.1"/>
    <property type="molecule type" value="Genomic_DNA"/>
</dbReference>
<dbReference type="OrthoDB" id="4062651at2759"/>
<dbReference type="AlphaFoldDB" id="A0A2G9RRU3"/>
<organism evidence="2 3">
    <name type="scientific">Aquarana catesbeiana</name>
    <name type="common">American bullfrog</name>
    <name type="synonym">Rana catesbeiana</name>
    <dbReference type="NCBI Taxonomy" id="8400"/>
    <lineage>
        <taxon>Eukaryota</taxon>
        <taxon>Metazoa</taxon>
        <taxon>Chordata</taxon>
        <taxon>Craniata</taxon>
        <taxon>Vertebrata</taxon>
        <taxon>Euteleostomi</taxon>
        <taxon>Amphibia</taxon>
        <taxon>Batrachia</taxon>
        <taxon>Anura</taxon>
        <taxon>Neobatrachia</taxon>
        <taxon>Ranoidea</taxon>
        <taxon>Ranidae</taxon>
        <taxon>Aquarana</taxon>
    </lineage>
</organism>
<sequence length="61" mass="7202">MFLLFNVVHHQTYQSVRRTLTILRQKECREMSKPHKREKESPSLTARPSARPSSSQRSVHI</sequence>
<evidence type="ECO:0000313" key="2">
    <source>
        <dbReference type="EMBL" id="PIO30584.1"/>
    </source>
</evidence>
<dbReference type="Proteomes" id="UP000228934">
    <property type="component" value="Unassembled WGS sequence"/>
</dbReference>
<keyword evidence="3" id="KW-1185">Reference proteome</keyword>
<gene>
    <name evidence="2" type="ORF">AB205_0021410</name>
</gene>
<feature type="region of interest" description="Disordered" evidence="1">
    <location>
        <begin position="27"/>
        <end position="61"/>
    </location>
</feature>
<evidence type="ECO:0000313" key="3">
    <source>
        <dbReference type="Proteomes" id="UP000228934"/>
    </source>
</evidence>
<accession>A0A2G9RRU3</accession>
<proteinExistence type="predicted"/>
<name>A0A2G9RRU3_AQUCT</name>
<reference evidence="3" key="1">
    <citation type="journal article" date="2017" name="Nat. Commun.">
        <title>The North American bullfrog draft genome provides insight into hormonal regulation of long noncoding RNA.</title>
        <authorList>
            <person name="Hammond S.A."/>
            <person name="Warren R.L."/>
            <person name="Vandervalk B.P."/>
            <person name="Kucuk E."/>
            <person name="Khan H."/>
            <person name="Gibb E.A."/>
            <person name="Pandoh P."/>
            <person name="Kirk H."/>
            <person name="Zhao Y."/>
            <person name="Jones M."/>
            <person name="Mungall A.J."/>
            <person name="Coope R."/>
            <person name="Pleasance S."/>
            <person name="Moore R.A."/>
            <person name="Holt R.A."/>
            <person name="Round J.M."/>
            <person name="Ohora S."/>
            <person name="Walle B.V."/>
            <person name="Veldhoen N."/>
            <person name="Helbing C.C."/>
            <person name="Birol I."/>
        </authorList>
    </citation>
    <scope>NUCLEOTIDE SEQUENCE [LARGE SCALE GENOMIC DNA]</scope>
</reference>
<protein>
    <submittedName>
        <fullName evidence="2">Uncharacterized protein</fullName>
    </submittedName>
</protein>
<evidence type="ECO:0000256" key="1">
    <source>
        <dbReference type="SAM" id="MobiDB-lite"/>
    </source>
</evidence>